<dbReference type="Pfam" id="PF14604">
    <property type="entry name" value="SH3_9"/>
    <property type="match status" value="1"/>
</dbReference>
<evidence type="ECO:0000256" key="5">
    <source>
        <dbReference type="ARBA" id="ARBA00023242"/>
    </source>
</evidence>
<name>A0A7L0RQH2_GLABR</name>
<proteinExistence type="predicted"/>
<evidence type="ECO:0000256" key="10">
    <source>
        <dbReference type="PROSITE-ProRule" id="PRU00192"/>
    </source>
</evidence>
<keyword evidence="3 10" id="KW-0728">SH3 domain</keyword>
<dbReference type="PANTHER" id="PTHR16469:SF7">
    <property type="entry name" value="UBIQUITIN-ASSOCIATED AND SH3 DOMAIN-CONTAINING PROTEIN A"/>
    <property type="match status" value="1"/>
</dbReference>
<reference evidence="13 14" key="1">
    <citation type="submission" date="2019-09" db="EMBL/GenBank/DDBJ databases">
        <title>Bird 10,000 Genomes (B10K) Project - Family phase.</title>
        <authorList>
            <person name="Zhang G."/>
        </authorList>
    </citation>
    <scope>NUCLEOTIDE SEQUENCE [LARGE SCALE GENOMIC DNA]</scope>
    <source>
        <strain evidence="13">B10K-DU-008-63</strain>
    </source>
</reference>
<dbReference type="InterPro" id="IPR001452">
    <property type="entry name" value="SH3_domain"/>
</dbReference>
<dbReference type="InterPro" id="IPR013078">
    <property type="entry name" value="His_Pase_superF_clade-1"/>
</dbReference>
<dbReference type="InterPro" id="IPR029033">
    <property type="entry name" value="His_PPase_superfam"/>
</dbReference>
<dbReference type="Proteomes" id="UP000591073">
    <property type="component" value="Unassembled WGS sequence"/>
</dbReference>
<dbReference type="GO" id="GO:0005737">
    <property type="term" value="C:cytoplasm"/>
    <property type="evidence" value="ECO:0007669"/>
    <property type="project" value="UniProtKB-SubCell"/>
</dbReference>
<dbReference type="Gene3D" id="3.40.50.1240">
    <property type="entry name" value="Phosphoglycerate mutase-like"/>
    <property type="match status" value="1"/>
</dbReference>
<evidence type="ECO:0000256" key="6">
    <source>
        <dbReference type="ARBA" id="ARBA00065863"/>
    </source>
</evidence>
<evidence type="ECO:0000256" key="2">
    <source>
        <dbReference type="ARBA" id="ARBA00004496"/>
    </source>
</evidence>
<feature type="transmembrane region" description="Helical" evidence="11">
    <location>
        <begin position="295"/>
        <end position="316"/>
    </location>
</feature>
<dbReference type="FunFam" id="3.40.50.1240:FF:000016">
    <property type="entry name" value="Ubiquitin-associated and SH3 domain-containing protein A"/>
    <property type="match status" value="1"/>
</dbReference>
<feature type="non-terminal residue" evidence="13">
    <location>
        <position position="1"/>
    </location>
</feature>
<dbReference type="CDD" id="cd07067">
    <property type="entry name" value="HP_PGM_like"/>
    <property type="match status" value="1"/>
</dbReference>
<evidence type="ECO:0000256" key="7">
    <source>
        <dbReference type="ARBA" id="ARBA00072508"/>
    </source>
</evidence>
<sequence>QTLRALFQYNPQHIDELMINTGDFIYVDPTQQSDVSEGWVIGTSHRTGCRGFLPENYTERAIESDTWVKHREYVFVTASRFFTQTENEPSVKLNGEVRNPSMSRDITNVLSLQNVTLRRGVLVMRHGERVDQVFGKSWLQQCLTADGEYYRADLNFPSTLPQRKDSMKHFEYDPPLSCCGIFQSRLIGEALLDQEVTVSYVYSSPALRCIQTAQHLLQGLKLDQKVKIRVEPGLFEWTKWEASKVIPNFMTMTELTEASYKIDTSYRGNFPLSSLVPSESYEEYISRSSAVIKKIITPLLLLFAFSGVSGVILIVGHGSSLASFTRPLIGLPARDSSDFAKAVRKIPSLGMCFCEEVKEENKWQMVNPPVKTLTHGANAAFNWRNGIMED</sequence>
<dbReference type="PANTHER" id="PTHR16469">
    <property type="entry name" value="UBIQUITIN-ASSOCIATED AND SH3 DOMAIN-CONTAINING BA-RELATED"/>
    <property type="match status" value="1"/>
</dbReference>
<evidence type="ECO:0000256" key="9">
    <source>
        <dbReference type="ARBA" id="ARBA00081840"/>
    </source>
</evidence>
<keyword evidence="11" id="KW-0472">Membrane</keyword>
<dbReference type="EMBL" id="VXAP01000181">
    <property type="protein sequence ID" value="NXL32855.1"/>
    <property type="molecule type" value="Genomic_DNA"/>
</dbReference>
<evidence type="ECO:0000256" key="8">
    <source>
        <dbReference type="ARBA" id="ARBA00080225"/>
    </source>
</evidence>
<dbReference type="OrthoDB" id="414418at2759"/>
<evidence type="ECO:0000256" key="11">
    <source>
        <dbReference type="SAM" id="Phobius"/>
    </source>
</evidence>
<dbReference type="InterPro" id="IPR036028">
    <property type="entry name" value="SH3-like_dom_sf"/>
</dbReference>
<keyword evidence="4" id="KW-0963">Cytoplasm</keyword>
<dbReference type="SUPFAM" id="SSF50044">
    <property type="entry name" value="SH3-domain"/>
    <property type="match status" value="1"/>
</dbReference>
<dbReference type="AlphaFoldDB" id="A0A7L0RQH2"/>
<feature type="non-terminal residue" evidence="13">
    <location>
        <position position="390"/>
    </location>
</feature>
<dbReference type="PROSITE" id="PS50002">
    <property type="entry name" value="SH3"/>
    <property type="match status" value="1"/>
</dbReference>
<dbReference type="GO" id="GO:0050860">
    <property type="term" value="P:negative regulation of T cell receptor signaling pathway"/>
    <property type="evidence" value="ECO:0007669"/>
    <property type="project" value="TreeGrafter"/>
</dbReference>
<gene>
    <name evidence="13" type="primary">Ubash3a</name>
    <name evidence="13" type="ORF">GLABRA_R09469</name>
</gene>
<evidence type="ECO:0000313" key="14">
    <source>
        <dbReference type="Proteomes" id="UP000591073"/>
    </source>
</evidence>
<dbReference type="SMART" id="SM00326">
    <property type="entry name" value="SH3"/>
    <property type="match status" value="1"/>
</dbReference>
<accession>A0A7L0RQH2</accession>
<evidence type="ECO:0000256" key="4">
    <source>
        <dbReference type="ARBA" id="ARBA00022490"/>
    </source>
</evidence>
<dbReference type="Gene3D" id="2.30.30.40">
    <property type="entry name" value="SH3 Domains"/>
    <property type="match status" value="1"/>
</dbReference>
<dbReference type="SUPFAM" id="SSF53254">
    <property type="entry name" value="Phosphoglycerate mutase-like"/>
    <property type="match status" value="1"/>
</dbReference>
<evidence type="ECO:0000313" key="13">
    <source>
        <dbReference type="EMBL" id="NXL32855.1"/>
    </source>
</evidence>
<keyword evidence="11" id="KW-1133">Transmembrane helix</keyword>
<comment type="caution">
    <text evidence="13">The sequence shown here is derived from an EMBL/GenBank/DDBJ whole genome shotgun (WGS) entry which is preliminary data.</text>
</comment>
<evidence type="ECO:0000256" key="1">
    <source>
        <dbReference type="ARBA" id="ARBA00004123"/>
    </source>
</evidence>
<evidence type="ECO:0000259" key="12">
    <source>
        <dbReference type="PROSITE" id="PS50002"/>
    </source>
</evidence>
<evidence type="ECO:0000256" key="3">
    <source>
        <dbReference type="ARBA" id="ARBA00022443"/>
    </source>
</evidence>
<keyword evidence="14" id="KW-1185">Reference proteome</keyword>
<organism evidence="13 14">
    <name type="scientific">Glaucidium brasilianum</name>
    <name type="common">Ferruginous pygmy-owl</name>
    <dbReference type="NCBI Taxonomy" id="78217"/>
    <lineage>
        <taxon>Eukaryota</taxon>
        <taxon>Metazoa</taxon>
        <taxon>Chordata</taxon>
        <taxon>Craniata</taxon>
        <taxon>Vertebrata</taxon>
        <taxon>Euteleostomi</taxon>
        <taxon>Archelosauria</taxon>
        <taxon>Archosauria</taxon>
        <taxon>Dinosauria</taxon>
        <taxon>Saurischia</taxon>
        <taxon>Theropoda</taxon>
        <taxon>Coelurosauria</taxon>
        <taxon>Aves</taxon>
        <taxon>Neognathae</taxon>
        <taxon>Neoaves</taxon>
        <taxon>Telluraves</taxon>
        <taxon>Strigiformes</taxon>
        <taxon>Strigidae</taxon>
        <taxon>Glaucidium</taxon>
    </lineage>
</organism>
<dbReference type="GO" id="GO:0005634">
    <property type="term" value="C:nucleus"/>
    <property type="evidence" value="ECO:0007669"/>
    <property type="project" value="UniProtKB-SubCell"/>
</dbReference>
<comment type="subcellular location">
    <subcellularLocation>
        <location evidence="2">Cytoplasm</location>
    </subcellularLocation>
    <subcellularLocation>
        <location evidence="1">Nucleus</location>
    </subcellularLocation>
</comment>
<keyword evidence="5" id="KW-0539">Nucleus</keyword>
<comment type="subunit">
    <text evidence="6">Homodimer or homooligomer. Interacts with CBL. Part of a complex containing CBL and activated EGFR. Interacts with ubiquitin and with mono-ubiquitinated proteins. Interacts with dynamin.</text>
</comment>
<protein>
    <recommendedName>
        <fullName evidence="7">Ubiquitin-associated and SH3 domain-containing protein A</fullName>
    </recommendedName>
    <alternativeName>
        <fullName evidence="9">Suppressor of T-cell receptor signaling 2</fullName>
    </alternativeName>
    <alternativeName>
        <fullName evidence="8">T-cell ubiquitin ligand 1</fullName>
    </alternativeName>
</protein>
<dbReference type="InterPro" id="IPR051710">
    <property type="entry name" value="Phosphatase_SH3-domain"/>
</dbReference>
<dbReference type="FunFam" id="2.30.30.40:FF:000052">
    <property type="entry name" value="Ubiquitin-associated and SH3 domain-containing protein B"/>
    <property type="match status" value="1"/>
</dbReference>
<keyword evidence="11" id="KW-0812">Transmembrane</keyword>
<dbReference type="Pfam" id="PF00300">
    <property type="entry name" value="His_Phos_1"/>
    <property type="match status" value="1"/>
</dbReference>
<feature type="domain" description="SH3" evidence="12">
    <location>
        <begin position="1"/>
        <end position="63"/>
    </location>
</feature>